<feature type="domain" description="HNH nuclease" evidence="2">
    <location>
        <begin position="143"/>
        <end position="194"/>
    </location>
</feature>
<organism evidence="3 4">
    <name type="scientific">Streptomyces rubrolavendulae</name>
    <dbReference type="NCBI Taxonomy" id="285473"/>
    <lineage>
        <taxon>Bacteria</taxon>
        <taxon>Bacillati</taxon>
        <taxon>Actinomycetota</taxon>
        <taxon>Actinomycetes</taxon>
        <taxon>Kitasatosporales</taxon>
        <taxon>Streptomycetaceae</taxon>
        <taxon>Streptomyces</taxon>
    </lineage>
</organism>
<evidence type="ECO:0000259" key="2">
    <source>
        <dbReference type="SMART" id="SM00507"/>
    </source>
</evidence>
<dbReference type="PATRIC" id="fig|285473.5.peg.1991"/>
<proteinExistence type="predicted"/>
<dbReference type="RefSeq" id="WP_069976574.1">
    <property type="nucleotide sequence ID" value="NZ_CP017316.1"/>
</dbReference>
<dbReference type="InterPro" id="IPR003615">
    <property type="entry name" value="HNH_nuc"/>
</dbReference>
<accession>A0A1D8G122</accession>
<evidence type="ECO:0000313" key="4">
    <source>
        <dbReference type="Proteomes" id="UP000095349"/>
    </source>
</evidence>
<feature type="region of interest" description="Disordered" evidence="1">
    <location>
        <begin position="110"/>
        <end position="132"/>
    </location>
</feature>
<gene>
    <name evidence="3" type="ORF">A4G23_01917</name>
</gene>
<dbReference type="KEGG" id="srn:A4G23_01917"/>
<reference evidence="3 4" key="1">
    <citation type="submission" date="2016-09" db="EMBL/GenBank/DDBJ databases">
        <title>Streptomyces rubrolavendulae MJM4426 Genome sequencing and assembly.</title>
        <authorList>
            <person name="Kim J.-G."/>
        </authorList>
    </citation>
    <scope>NUCLEOTIDE SEQUENCE [LARGE SCALE GENOMIC DNA]</scope>
    <source>
        <strain evidence="3 4">MJM4426</strain>
    </source>
</reference>
<dbReference type="Proteomes" id="UP000095349">
    <property type="component" value="Chromosome"/>
</dbReference>
<keyword evidence="4" id="KW-1185">Reference proteome</keyword>
<sequence>MAVRYTPELLAEAARRTDDWDEAVRWCGGTPSAGSRRYLRRKMSEAGVDTSHFRTGWARHTEEALKDAVAGSSCVGDVLRRLGLSPVGGNHAHISRRITALGIDTSHFSTTRRAAPKGSRGPALALRSPDGGRVPGRRLRRELLRTGVPERCAVCGTGPEWNGRPLRLEVDHVNGDWWDNRPDNLRLLCPNCHSVTDTYRGRGRRAAE</sequence>
<dbReference type="Pfam" id="PF13392">
    <property type="entry name" value="HNH_3"/>
    <property type="match status" value="1"/>
</dbReference>
<dbReference type="OrthoDB" id="2085958at2"/>
<dbReference type="STRING" id="285473.A4G23_01917"/>
<dbReference type="SMART" id="SM00507">
    <property type="entry name" value="HNHc"/>
    <property type="match status" value="1"/>
</dbReference>
<evidence type="ECO:0000313" key="3">
    <source>
        <dbReference type="EMBL" id="AOT59086.1"/>
    </source>
</evidence>
<dbReference type="EMBL" id="CP017316">
    <property type="protein sequence ID" value="AOT59086.1"/>
    <property type="molecule type" value="Genomic_DNA"/>
</dbReference>
<name>A0A1D8G122_9ACTN</name>
<protein>
    <recommendedName>
        <fullName evidence="2">HNH nuclease domain-containing protein</fullName>
    </recommendedName>
</protein>
<dbReference type="AlphaFoldDB" id="A0A1D8G122"/>
<evidence type="ECO:0000256" key="1">
    <source>
        <dbReference type="SAM" id="MobiDB-lite"/>
    </source>
</evidence>
<dbReference type="CDD" id="cd00085">
    <property type="entry name" value="HNHc"/>
    <property type="match status" value="1"/>
</dbReference>